<keyword evidence="2" id="KW-0998">Cell outer membrane</keyword>
<evidence type="ECO:0000313" key="4">
    <source>
        <dbReference type="EMBL" id="CAH0525661.1"/>
    </source>
</evidence>
<evidence type="ECO:0000313" key="5">
    <source>
        <dbReference type="Proteomes" id="UP000838160"/>
    </source>
</evidence>
<dbReference type="Pfam" id="PF08212">
    <property type="entry name" value="Lipocalin_2"/>
    <property type="match status" value="1"/>
</dbReference>
<accession>A0ABN8DI47</accession>
<sequence>MSKMKVSKKKMAKKKRSQTAMFPFNLSHFKPWLSKPAAVFVALLLVACTGVPDKVTPVNSFKLEPYLGTWYEIARLDHSFERNLSNVTANYTLNADGSVKVINRGWNTVENRWSEAEGKAKFVEQDNVGYLKVSFFGPFYGSYIVYYLEPDYSVSLVSGPNHDYFWILSRTPNISEQQLSRYISIANGAGFNTDALIFPAQDRATTN</sequence>
<dbReference type="PANTHER" id="PTHR10612">
    <property type="entry name" value="APOLIPOPROTEIN D"/>
    <property type="match status" value="1"/>
</dbReference>
<dbReference type="Gene3D" id="2.40.128.20">
    <property type="match status" value="1"/>
</dbReference>
<dbReference type="InterPro" id="IPR012674">
    <property type="entry name" value="Calycin"/>
</dbReference>
<comment type="similarity">
    <text evidence="1 2">Belongs to the calycin superfamily. Lipocalin family.</text>
</comment>
<dbReference type="EMBL" id="CAKLCM010000002">
    <property type="protein sequence ID" value="CAH0525661.1"/>
    <property type="molecule type" value="Genomic_DNA"/>
</dbReference>
<keyword evidence="2" id="KW-0472">Membrane</keyword>
<comment type="subunit">
    <text evidence="2">Homodimer.</text>
</comment>
<evidence type="ECO:0000256" key="1">
    <source>
        <dbReference type="ARBA" id="ARBA00006889"/>
    </source>
</evidence>
<reference evidence="4" key="1">
    <citation type="submission" date="2021-12" db="EMBL/GenBank/DDBJ databases">
        <authorList>
            <person name="Rodrigo-Torres L."/>
            <person name="Arahal R. D."/>
            <person name="Lucena T."/>
        </authorList>
    </citation>
    <scope>NUCLEOTIDE SEQUENCE</scope>
    <source>
        <strain evidence="4">CECT 8226</strain>
    </source>
</reference>
<dbReference type="SUPFAM" id="SSF50814">
    <property type="entry name" value="Lipocalins"/>
    <property type="match status" value="1"/>
</dbReference>
<evidence type="ECO:0000259" key="3">
    <source>
        <dbReference type="Pfam" id="PF08212"/>
    </source>
</evidence>
<dbReference type="CDD" id="cd19438">
    <property type="entry name" value="lipocalin_Blc-like"/>
    <property type="match status" value="1"/>
</dbReference>
<dbReference type="InterPro" id="IPR002446">
    <property type="entry name" value="Lipocalin_bac"/>
</dbReference>
<comment type="subcellular location">
    <subcellularLocation>
        <location evidence="2">Cell outer membrane</location>
    </subcellularLocation>
</comment>
<comment type="caution">
    <text evidence="4">The sequence shown here is derived from an EMBL/GenBank/DDBJ whole genome shotgun (WGS) entry which is preliminary data.</text>
</comment>
<dbReference type="PRINTS" id="PR01171">
    <property type="entry name" value="BCTLIPOCALIN"/>
</dbReference>
<dbReference type="InterPro" id="IPR022271">
    <property type="entry name" value="Lipocalin_ApoD"/>
</dbReference>
<keyword evidence="2" id="KW-0446">Lipid-binding</keyword>
<dbReference type="PANTHER" id="PTHR10612:SF34">
    <property type="entry name" value="APOLIPOPROTEIN D"/>
    <property type="match status" value="1"/>
</dbReference>
<keyword evidence="2 4" id="KW-0449">Lipoprotein</keyword>
<feature type="domain" description="Lipocalin/cytosolic fatty-acid binding" evidence="3">
    <location>
        <begin position="62"/>
        <end position="201"/>
    </location>
</feature>
<proteinExistence type="inferred from homology"/>
<evidence type="ECO:0000256" key="2">
    <source>
        <dbReference type="PIRNR" id="PIRNR036893"/>
    </source>
</evidence>
<gene>
    <name evidence="4" type="primary">blc</name>
    <name evidence="4" type="ORF">VHP8226_01189</name>
</gene>
<organism evidence="4 5">
    <name type="scientific">Vibrio hippocampi</name>
    <dbReference type="NCBI Taxonomy" id="654686"/>
    <lineage>
        <taxon>Bacteria</taxon>
        <taxon>Pseudomonadati</taxon>
        <taxon>Pseudomonadota</taxon>
        <taxon>Gammaproteobacteria</taxon>
        <taxon>Vibrionales</taxon>
        <taxon>Vibrionaceae</taxon>
        <taxon>Vibrio</taxon>
    </lineage>
</organism>
<dbReference type="Proteomes" id="UP000838160">
    <property type="component" value="Unassembled WGS sequence"/>
</dbReference>
<dbReference type="PIRSF" id="PIRSF036893">
    <property type="entry name" value="Lipocalin_ApoD"/>
    <property type="match status" value="1"/>
</dbReference>
<name>A0ABN8DI47_9VIBR</name>
<keyword evidence="5" id="KW-1185">Reference proteome</keyword>
<dbReference type="InterPro" id="IPR000566">
    <property type="entry name" value="Lipocln_cytosolic_FA-bd_dom"/>
</dbReference>
<protein>
    <recommendedName>
        <fullName evidence="2">Outer membrane lipoprotein Blc</fullName>
    </recommendedName>
</protein>
<comment type="function">
    <text evidence="2">Involved in the storage or transport of lipids necessary for membrane maintenance under stressful conditions. Displays a binding preference for lysophospholipids.</text>
</comment>
<dbReference type="InterPro" id="IPR047202">
    <property type="entry name" value="Lipocalin_Blc-like_dom"/>
</dbReference>